<feature type="domain" description="Calcineurin-like phosphoesterase" evidence="2">
    <location>
        <begin position="34"/>
        <end position="123"/>
    </location>
</feature>
<dbReference type="Gene3D" id="3.60.21.10">
    <property type="match status" value="1"/>
</dbReference>
<dbReference type="InterPro" id="IPR004843">
    <property type="entry name" value="Calcineurin-like_PHP"/>
</dbReference>
<gene>
    <name evidence="3" type="ORF">J3U87_02355</name>
</gene>
<reference evidence="3" key="1">
    <citation type="submission" date="2021-03" db="EMBL/GenBank/DDBJ databases">
        <title>Acanthopleuribacteraceae sp. M133.</title>
        <authorList>
            <person name="Wang G."/>
        </authorList>
    </citation>
    <scope>NUCLEOTIDE SEQUENCE</scope>
    <source>
        <strain evidence="3">M133</strain>
    </source>
</reference>
<dbReference type="SUPFAM" id="SSF56300">
    <property type="entry name" value="Metallo-dependent phosphatases"/>
    <property type="match status" value="1"/>
</dbReference>
<dbReference type="Proteomes" id="UP000663929">
    <property type="component" value="Chromosome"/>
</dbReference>
<dbReference type="InterPro" id="IPR006186">
    <property type="entry name" value="Ser/Thr-sp_prot-phosphatase"/>
</dbReference>
<keyword evidence="4" id="KW-1185">Reference proteome</keyword>
<dbReference type="KEGG" id="scor:J3U87_02355"/>
<protein>
    <submittedName>
        <fullName evidence="3">Metallophosphoesterase</fullName>
    </submittedName>
</protein>
<dbReference type="Pfam" id="PF00149">
    <property type="entry name" value="Metallophos"/>
    <property type="match status" value="1"/>
</dbReference>
<evidence type="ECO:0000259" key="2">
    <source>
        <dbReference type="Pfam" id="PF00149"/>
    </source>
</evidence>
<dbReference type="RefSeq" id="WP_237381417.1">
    <property type="nucleotide sequence ID" value="NZ_CP071793.1"/>
</dbReference>
<dbReference type="PANTHER" id="PTHR46546:SF4">
    <property type="entry name" value="SHEWANELLA-LIKE PROTEIN PHOSPHATASE 1"/>
    <property type="match status" value="1"/>
</dbReference>
<feature type="compositionally biased region" description="Basic and acidic residues" evidence="1">
    <location>
        <begin position="432"/>
        <end position="448"/>
    </location>
</feature>
<dbReference type="InterPro" id="IPR029052">
    <property type="entry name" value="Metallo-depent_PP-like"/>
</dbReference>
<name>A0A8A4TXN2_SULCO</name>
<dbReference type="PRINTS" id="PR00114">
    <property type="entry name" value="STPHPHTASE"/>
</dbReference>
<dbReference type="GO" id="GO:0016787">
    <property type="term" value="F:hydrolase activity"/>
    <property type="evidence" value="ECO:0007669"/>
    <property type="project" value="InterPro"/>
</dbReference>
<proteinExistence type="predicted"/>
<dbReference type="EMBL" id="CP071793">
    <property type="protein sequence ID" value="QTD51285.1"/>
    <property type="molecule type" value="Genomic_DNA"/>
</dbReference>
<evidence type="ECO:0000256" key="1">
    <source>
        <dbReference type="SAM" id="MobiDB-lite"/>
    </source>
</evidence>
<evidence type="ECO:0000313" key="3">
    <source>
        <dbReference type="EMBL" id="QTD51285.1"/>
    </source>
</evidence>
<accession>A0A8A4TXN2</accession>
<dbReference type="PANTHER" id="PTHR46546">
    <property type="entry name" value="SHEWANELLA-LIKE PROTEIN PHOSPHATASE 1"/>
    <property type="match status" value="1"/>
</dbReference>
<evidence type="ECO:0000313" key="4">
    <source>
        <dbReference type="Proteomes" id="UP000663929"/>
    </source>
</evidence>
<feature type="region of interest" description="Disordered" evidence="1">
    <location>
        <begin position="404"/>
        <end position="448"/>
    </location>
</feature>
<dbReference type="AlphaFoldDB" id="A0A8A4TXN2"/>
<organism evidence="3 4">
    <name type="scientific">Sulfidibacter corallicola</name>
    <dbReference type="NCBI Taxonomy" id="2818388"/>
    <lineage>
        <taxon>Bacteria</taxon>
        <taxon>Pseudomonadati</taxon>
        <taxon>Acidobacteriota</taxon>
        <taxon>Holophagae</taxon>
        <taxon>Acanthopleuribacterales</taxon>
        <taxon>Acanthopleuribacteraceae</taxon>
        <taxon>Sulfidibacter</taxon>
    </lineage>
</organism>
<sequence length="448" mass="50495">MTKKLLRSSFLLYLFLIPGLLWAFETLQTDGNRRVVTIGDIHGDYDALVSILTTTGLINEAMDWTGGDTILVQTGDLLDRGARVREVLELMMSLEKQAPKMGGRVIVLLGNHETMNLTYFFRDVSSASYAQFTTAESEDKRERAYKAYVKLRRRRDAMMAIKGPRFNKEFKEAWMEHHPLGYLEYLEAIGPEGVYGRWLRQCPAIIQIDGKVFLHAGLNPDIYGSGWSVAEINAKVKEALARFDGYRKAMIDEKLIPASYDLGAILRAAKLHLQRPKRDMRGQPMRLTAGDRAFNEKMETFLKVRTGVLLDSKELLWFRGLAEWREDTHYQSVTNLLAAGGAQHFIAGHTPHPMGISRRFGGRVFLIDTGMLHHYYGGRPSALEIRGDTFTAIYPNETIVLSKGKPDQPPMAIVGDAPVQGTAPKVPTTYQGKEDHQHQNHNESDDGE</sequence>